<dbReference type="Pfam" id="PF06161">
    <property type="entry name" value="DUF975"/>
    <property type="match status" value="1"/>
</dbReference>
<dbReference type="Proteomes" id="UP000824001">
    <property type="component" value="Unassembled WGS sequence"/>
</dbReference>
<evidence type="ECO:0000256" key="2">
    <source>
        <dbReference type="SAM" id="Phobius"/>
    </source>
</evidence>
<dbReference type="EMBL" id="DVJK01000218">
    <property type="protein sequence ID" value="HIS67445.1"/>
    <property type="molecule type" value="Genomic_DNA"/>
</dbReference>
<evidence type="ECO:0000256" key="1">
    <source>
        <dbReference type="SAM" id="MobiDB-lite"/>
    </source>
</evidence>
<gene>
    <name evidence="3" type="ORF">IAC18_07755</name>
</gene>
<dbReference type="AlphaFoldDB" id="A0A9D1FEB7"/>
<dbReference type="InterPro" id="IPR010380">
    <property type="entry name" value="DUF975"/>
</dbReference>
<protein>
    <submittedName>
        <fullName evidence="3">DUF975 family protein</fullName>
    </submittedName>
</protein>
<organism evidence="3 4">
    <name type="scientific">Candidatus Scatomorpha merdipullorum</name>
    <dbReference type="NCBI Taxonomy" id="2840927"/>
    <lineage>
        <taxon>Bacteria</taxon>
        <taxon>Bacillati</taxon>
        <taxon>Bacillota</taxon>
        <taxon>Clostridia</taxon>
        <taxon>Eubacteriales</taxon>
        <taxon>Candidatus Scatomorpha</taxon>
    </lineage>
</organism>
<evidence type="ECO:0000313" key="4">
    <source>
        <dbReference type="Proteomes" id="UP000824001"/>
    </source>
</evidence>
<reference evidence="3" key="1">
    <citation type="submission" date="2020-10" db="EMBL/GenBank/DDBJ databases">
        <authorList>
            <person name="Gilroy R."/>
        </authorList>
    </citation>
    <scope>NUCLEOTIDE SEQUENCE</scope>
    <source>
        <strain evidence="3">ChiHjej10B9-9673</strain>
    </source>
</reference>
<comment type="caution">
    <text evidence="3">The sequence shown here is derived from an EMBL/GenBank/DDBJ whole genome shotgun (WGS) entry which is preliminary data.</text>
</comment>
<keyword evidence="2" id="KW-0472">Membrane</keyword>
<name>A0A9D1FEB7_9FIRM</name>
<feature type="transmembrane region" description="Helical" evidence="2">
    <location>
        <begin position="79"/>
        <end position="106"/>
    </location>
</feature>
<accession>A0A9D1FEB7</accession>
<reference evidence="3" key="2">
    <citation type="journal article" date="2021" name="PeerJ">
        <title>Extensive microbial diversity within the chicken gut microbiome revealed by metagenomics and culture.</title>
        <authorList>
            <person name="Gilroy R."/>
            <person name="Ravi A."/>
            <person name="Getino M."/>
            <person name="Pursley I."/>
            <person name="Horton D.L."/>
            <person name="Alikhan N.F."/>
            <person name="Baker D."/>
            <person name="Gharbi K."/>
            <person name="Hall N."/>
            <person name="Watson M."/>
            <person name="Adriaenssens E.M."/>
            <person name="Foster-Nyarko E."/>
            <person name="Jarju S."/>
            <person name="Secka A."/>
            <person name="Antonio M."/>
            <person name="Oren A."/>
            <person name="Chaudhuri R.R."/>
            <person name="La Ragione R."/>
            <person name="Hildebrand F."/>
            <person name="Pallen M.J."/>
        </authorList>
    </citation>
    <scope>NUCLEOTIDE SEQUENCE</scope>
    <source>
        <strain evidence="3">ChiHjej10B9-9673</strain>
    </source>
</reference>
<keyword evidence="2" id="KW-0812">Transmembrane</keyword>
<sequence length="262" mass="30058">MYLNRPALKAEARACMSASGAKTYLTALVYVLLSLAMTELLSRLLFPTDQIYYVIDFENRSVGLHIEPEYYTRVLTEPLAYVIALLLELALAILDAGVAVFCLRVARREESSVWNLLDGFAQPWRVLGLVLLRGVLIFLWSLLFVVPGIVAAYRYRLALYLLLENPQLGVTACLRESKRLMTGRKGELFVLDLSLLGWYLLSAIPFAAVYTLPYMQTTFACYYLAVTENDRRPDEGGRFGRAYGREQDRQRRRDDEREPWEY</sequence>
<evidence type="ECO:0000313" key="3">
    <source>
        <dbReference type="EMBL" id="HIS67445.1"/>
    </source>
</evidence>
<feature type="transmembrane region" description="Helical" evidence="2">
    <location>
        <begin position="126"/>
        <end position="153"/>
    </location>
</feature>
<dbReference type="PANTHER" id="PTHR40076:SF1">
    <property type="entry name" value="MEMBRANE PROTEIN"/>
    <property type="match status" value="1"/>
</dbReference>
<dbReference type="PANTHER" id="PTHR40076">
    <property type="entry name" value="MEMBRANE PROTEIN-RELATED"/>
    <property type="match status" value="1"/>
</dbReference>
<feature type="region of interest" description="Disordered" evidence="1">
    <location>
        <begin position="234"/>
        <end position="262"/>
    </location>
</feature>
<keyword evidence="2" id="KW-1133">Transmembrane helix</keyword>
<feature type="transmembrane region" description="Helical" evidence="2">
    <location>
        <begin position="188"/>
        <end position="212"/>
    </location>
</feature>
<feature type="transmembrane region" description="Helical" evidence="2">
    <location>
        <begin position="27"/>
        <end position="46"/>
    </location>
</feature>
<proteinExistence type="predicted"/>